<dbReference type="GO" id="GO:1990281">
    <property type="term" value="C:efflux pump complex"/>
    <property type="evidence" value="ECO:0007669"/>
    <property type="project" value="TreeGrafter"/>
</dbReference>
<keyword evidence="3" id="KW-0813">Transport</keyword>
<sequence length="478" mass="55013">MRFFTIWLVIGLATLHSLYALSREEPLRDNPQNTIQNTQTPSQFDLQETSQDLISQIEELTKDSKNKVGLKELLNAAQNNYSLQAKMLEVQANKKNVFVAKASFLPRFDVDYSYQYNYKALNGISMTPGVDIMSFGQHGNYQAQAANAKFSLDLFSGFSTLNLIKERQATHRSSIADAEYTKQQIYLQVIQQYYSFFNNLSQLLSLKRKYEEVLSDLKRVEKLYNAGLSTIDDLESLKSQAANSQYQIADMKLSVEENILMLKYLTNLEFDGLTREELLTPAIKTDIERQDIVALKEQVKSLSYQNKQYNYYPTITLSDTYTYQIQKPGYASGGGFYAIMFPTHTNVISVTATLKIFDDIGLSLQKQYMKINQLAQEKQLAYKQSEKTKDEALYRKRLEVAQSQIQSAEASLKSAVISFENIHKKYTNQLVNFTDYLRALSTRYDAEATYNQSLNNYELQKANYIFYSGQQIQDYIKQ</sequence>
<dbReference type="EMBL" id="UAWL01000006">
    <property type="protein sequence ID" value="SQB99638.1"/>
    <property type="molecule type" value="Genomic_DNA"/>
</dbReference>
<proteinExistence type="inferred from homology"/>
<evidence type="ECO:0000256" key="1">
    <source>
        <dbReference type="ARBA" id="ARBA00004442"/>
    </source>
</evidence>
<dbReference type="SUPFAM" id="SSF56954">
    <property type="entry name" value="Outer membrane efflux proteins (OEP)"/>
    <property type="match status" value="1"/>
</dbReference>
<dbReference type="InterPro" id="IPR051906">
    <property type="entry name" value="TolC-like"/>
</dbReference>
<dbReference type="Pfam" id="PF02321">
    <property type="entry name" value="OEP"/>
    <property type="match status" value="1"/>
</dbReference>
<dbReference type="Proteomes" id="UP000250166">
    <property type="component" value="Unassembled WGS sequence"/>
</dbReference>
<evidence type="ECO:0000256" key="6">
    <source>
        <dbReference type="ARBA" id="ARBA00023136"/>
    </source>
</evidence>
<evidence type="ECO:0000256" key="7">
    <source>
        <dbReference type="ARBA" id="ARBA00023237"/>
    </source>
</evidence>
<name>A0A2X3B2X0_9HELI</name>
<dbReference type="GO" id="GO:0009279">
    <property type="term" value="C:cell outer membrane"/>
    <property type="evidence" value="ECO:0007669"/>
    <property type="project" value="UniProtKB-SubCell"/>
</dbReference>
<evidence type="ECO:0000313" key="8">
    <source>
        <dbReference type="EMBL" id="SQB99638.1"/>
    </source>
</evidence>
<evidence type="ECO:0000256" key="3">
    <source>
        <dbReference type="ARBA" id="ARBA00022448"/>
    </source>
</evidence>
<accession>A0A2X3B2X0</accession>
<keyword evidence="7" id="KW-0998">Cell outer membrane</keyword>
<evidence type="ECO:0000256" key="2">
    <source>
        <dbReference type="ARBA" id="ARBA00007613"/>
    </source>
</evidence>
<keyword evidence="6" id="KW-0472">Membrane</keyword>
<comment type="subcellular location">
    <subcellularLocation>
        <location evidence="1">Cell outer membrane</location>
    </subcellularLocation>
</comment>
<comment type="similarity">
    <text evidence="2">Belongs to the outer membrane factor (OMF) (TC 1.B.17) family.</text>
</comment>
<dbReference type="RefSeq" id="WP_023949260.1">
    <property type="nucleotide sequence ID" value="NZ_UAWL01000006.1"/>
</dbReference>
<dbReference type="AlphaFoldDB" id="A0A2X3B2X0"/>
<protein>
    <submittedName>
        <fullName evidence="8">Putative outer membrane component of efflux system</fullName>
    </submittedName>
</protein>
<keyword evidence="5" id="KW-0812">Transmembrane</keyword>
<evidence type="ECO:0000313" key="9">
    <source>
        <dbReference type="Proteomes" id="UP000250166"/>
    </source>
</evidence>
<organism evidence="8 9">
    <name type="scientific">Helicobacter fennelliae</name>
    <dbReference type="NCBI Taxonomy" id="215"/>
    <lineage>
        <taxon>Bacteria</taxon>
        <taxon>Pseudomonadati</taxon>
        <taxon>Campylobacterota</taxon>
        <taxon>Epsilonproteobacteria</taxon>
        <taxon>Campylobacterales</taxon>
        <taxon>Helicobacteraceae</taxon>
        <taxon>Helicobacter</taxon>
    </lineage>
</organism>
<gene>
    <name evidence="8" type="ORF">NCTC13102_01963</name>
</gene>
<evidence type="ECO:0000256" key="5">
    <source>
        <dbReference type="ARBA" id="ARBA00022692"/>
    </source>
</evidence>
<dbReference type="InterPro" id="IPR003423">
    <property type="entry name" value="OMP_efflux"/>
</dbReference>
<dbReference type="GO" id="GO:0015288">
    <property type="term" value="F:porin activity"/>
    <property type="evidence" value="ECO:0007669"/>
    <property type="project" value="TreeGrafter"/>
</dbReference>
<evidence type="ECO:0000256" key="4">
    <source>
        <dbReference type="ARBA" id="ARBA00022452"/>
    </source>
</evidence>
<dbReference type="PANTHER" id="PTHR30026">
    <property type="entry name" value="OUTER MEMBRANE PROTEIN TOLC"/>
    <property type="match status" value="1"/>
</dbReference>
<reference evidence="8 9" key="1">
    <citation type="submission" date="2018-06" db="EMBL/GenBank/DDBJ databases">
        <authorList>
            <consortium name="Pathogen Informatics"/>
            <person name="Doyle S."/>
        </authorList>
    </citation>
    <scope>NUCLEOTIDE SEQUENCE [LARGE SCALE GENOMIC DNA]</scope>
    <source>
        <strain evidence="8 9">NCTC13102</strain>
    </source>
</reference>
<dbReference type="PANTHER" id="PTHR30026:SF20">
    <property type="entry name" value="OUTER MEMBRANE PROTEIN TOLC"/>
    <property type="match status" value="1"/>
</dbReference>
<dbReference type="GO" id="GO:0015562">
    <property type="term" value="F:efflux transmembrane transporter activity"/>
    <property type="evidence" value="ECO:0007669"/>
    <property type="project" value="InterPro"/>
</dbReference>
<dbReference type="Gene3D" id="1.20.1600.10">
    <property type="entry name" value="Outer membrane efflux proteins (OEP)"/>
    <property type="match status" value="1"/>
</dbReference>
<keyword evidence="4" id="KW-1134">Transmembrane beta strand</keyword>